<evidence type="ECO:0000313" key="3">
    <source>
        <dbReference type="Proteomes" id="UP000639643"/>
    </source>
</evidence>
<evidence type="ECO:0000256" key="1">
    <source>
        <dbReference type="SAM" id="MobiDB-lite"/>
    </source>
</evidence>
<sequence>MSFCATLLPNGNKAGGGQGGRGKAWMEAETQFRISGAGAEVAGHYAELRRRQRAGGDRASLGPAANH</sequence>
<reference evidence="2" key="1">
    <citation type="journal article" date="2020" name="Phytopathology">
        <title>Genome Sequence Resources of Colletotrichum truncatum, C. plurivorum, C. musicola, and C. sojae: Four Species Pathogenic to Soybean (Glycine max).</title>
        <authorList>
            <person name="Rogerio F."/>
            <person name="Boufleur T.R."/>
            <person name="Ciampi-Guillardi M."/>
            <person name="Sukno S.A."/>
            <person name="Thon M.R."/>
            <person name="Massola Junior N.S."/>
            <person name="Baroncelli R."/>
        </authorList>
    </citation>
    <scope>NUCLEOTIDE SEQUENCE</scope>
    <source>
        <strain evidence="2">LFN0074</strain>
    </source>
</reference>
<keyword evidence="3" id="KW-1185">Reference proteome</keyword>
<dbReference type="Proteomes" id="UP000639643">
    <property type="component" value="Unassembled WGS sequence"/>
</dbReference>
<name>A0A8H6U863_9PEZI</name>
<comment type="caution">
    <text evidence="2">The sequence shown here is derived from an EMBL/GenBank/DDBJ whole genome shotgun (WGS) entry which is preliminary data.</text>
</comment>
<dbReference type="AlphaFoldDB" id="A0A8H6U863"/>
<accession>A0A8H6U863</accession>
<feature type="compositionally biased region" description="Gly residues" evidence="1">
    <location>
        <begin position="13"/>
        <end position="22"/>
    </location>
</feature>
<feature type="region of interest" description="Disordered" evidence="1">
    <location>
        <begin position="1"/>
        <end position="22"/>
    </location>
</feature>
<proteinExistence type="predicted"/>
<evidence type="ECO:0000313" key="2">
    <source>
        <dbReference type="EMBL" id="KAF6843510.1"/>
    </source>
</evidence>
<gene>
    <name evidence="2" type="ORF">CMUS01_01996</name>
</gene>
<protein>
    <submittedName>
        <fullName evidence="2">Uncharacterized protein</fullName>
    </submittedName>
</protein>
<dbReference type="EMBL" id="WIGM01000038">
    <property type="protein sequence ID" value="KAF6843510.1"/>
    <property type="molecule type" value="Genomic_DNA"/>
</dbReference>
<organism evidence="2 3">
    <name type="scientific">Colletotrichum musicola</name>
    <dbReference type="NCBI Taxonomy" id="2175873"/>
    <lineage>
        <taxon>Eukaryota</taxon>
        <taxon>Fungi</taxon>
        <taxon>Dikarya</taxon>
        <taxon>Ascomycota</taxon>
        <taxon>Pezizomycotina</taxon>
        <taxon>Sordariomycetes</taxon>
        <taxon>Hypocreomycetidae</taxon>
        <taxon>Glomerellales</taxon>
        <taxon>Glomerellaceae</taxon>
        <taxon>Colletotrichum</taxon>
        <taxon>Colletotrichum orchidearum species complex</taxon>
    </lineage>
</organism>